<evidence type="ECO:0000313" key="1">
    <source>
        <dbReference type="EMBL" id="KAF7506022.1"/>
    </source>
</evidence>
<organism evidence="1 2">
    <name type="scientific">Endocarpon pusillum</name>
    <dbReference type="NCBI Taxonomy" id="364733"/>
    <lineage>
        <taxon>Eukaryota</taxon>
        <taxon>Fungi</taxon>
        <taxon>Dikarya</taxon>
        <taxon>Ascomycota</taxon>
        <taxon>Pezizomycotina</taxon>
        <taxon>Eurotiomycetes</taxon>
        <taxon>Chaetothyriomycetidae</taxon>
        <taxon>Verrucariales</taxon>
        <taxon>Verrucariaceae</taxon>
        <taxon>Endocarpon</taxon>
    </lineage>
</organism>
<evidence type="ECO:0000313" key="2">
    <source>
        <dbReference type="Proteomes" id="UP000606974"/>
    </source>
</evidence>
<keyword evidence="2" id="KW-1185">Reference proteome</keyword>
<reference evidence="1" key="1">
    <citation type="submission" date="2020-02" db="EMBL/GenBank/DDBJ databases">
        <authorList>
            <person name="Palmer J.M."/>
        </authorList>
    </citation>
    <scope>NUCLEOTIDE SEQUENCE</scope>
    <source>
        <strain evidence="1">EPUS1.4</strain>
        <tissue evidence="1">Thallus</tissue>
    </source>
</reference>
<proteinExistence type="predicted"/>
<comment type="caution">
    <text evidence="1">The sequence shown here is derived from an EMBL/GenBank/DDBJ whole genome shotgun (WGS) entry which is preliminary data.</text>
</comment>
<accession>A0A8H7E1K2</accession>
<name>A0A8H7E1K2_9EURO</name>
<dbReference type="Proteomes" id="UP000606974">
    <property type="component" value="Unassembled WGS sequence"/>
</dbReference>
<dbReference type="AlphaFoldDB" id="A0A8H7E1K2"/>
<dbReference type="EMBL" id="JAACFV010000096">
    <property type="protein sequence ID" value="KAF7506022.1"/>
    <property type="molecule type" value="Genomic_DNA"/>
</dbReference>
<sequence>MDPETVSHTVQNRPSEFTSANKLLVDAIHLTYGPTHEVNYSSFWRKQYITILARPESPVTEILTDPFEFDDDSFVNNFNNENLSDD</sequence>
<gene>
    <name evidence="1" type="ORF">GJ744_012369</name>
</gene>
<protein>
    <submittedName>
        <fullName evidence="1">Uncharacterized protein</fullName>
    </submittedName>
</protein>